<evidence type="ECO:0000313" key="2">
    <source>
        <dbReference type="Proteomes" id="UP000777438"/>
    </source>
</evidence>
<evidence type="ECO:0008006" key="3">
    <source>
        <dbReference type="Google" id="ProtNLM"/>
    </source>
</evidence>
<name>A0A9P9ANG4_9HYPO</name>
<organism evidence="1 2">
    <name type="scientific">Thelonectria olida</name>
    <dbReference type="NCBI Taxonomy" id="1576542"/>
    <lineage>
        <taxon>Eukaryota</taxon>
        <taxon>Fungi</taxon>
        <taxon>Dikarya</taxon>
        <taxon>Ascomycota</taxon>
        <taxon>Pezizomycotina</taxon>
        <taxon>Sordariomycetes</taxon>
        <taxon>Hypocreomycetidae</taxon>
        <taxon>Hypocreales</taxon>
        <taxon>Nectriaceae</taxon>
        <taxon>Thelonectria</taxon>
    </lineage>
</organism>
<accession>A0A9P9ANG4</accession>
<protein>
    <recommendedName>
        <fullName evidence="3">Macro domain-like protein</fullName>
    </recommendedName>
</protein>
<sequence>MAIPQIHLLCMEEHFGHAFKEASKSWNLPSSVSVQIHNYALSQLPPSTRFDTIVSPANSYGRLDGAFDDAISRALSPRDDYLALTHAVQAKLYEQHRGFAPPGTCTLVRIPDSFRGRTRNAWGCRRVALCPTMRTPDDVRWDREVVYDCIWSLLCAVGNHNRDVRAGKAAEGEEEIRSILMTPLATGVGRVTAKRWAEQAVLAMTHYVEAEANPRKFSKLEWEEFGLHAWEVKSTWKDDKA</sequence>
<comment type="caution">
    <text evidence="1">The sequence shown here is derived from an EMBL/GenBank/DDBJ whole genome shotgun (WGS) entry which is preliminary data.</text>
</comment>
<reference evidence="1 2" key="1">
    <citation type="journal article" date="2021" name="Nat. Commun.">
        <title>Genetic determinants of endophytism in the Arabidopsis root mycobiome.</title>
        <authorList>
            <person name="Mesny F."/>
            <person name="Miyauchi S."/>
            <person name="Thiergart T."/>
            <person name="Pickel B."/>
            <person name="Atanasova L."/>
            <person name="Karlsson M."/>
            <person name="Huettel B."/>
            <person name="Barry K.W."/>
            <person name="Haridas S."/>
            <person name="Chen C."/>
            <person name="Bauer D."/>
            <person name="Andreopoulos W."/>
            <person name="Pangilinan J."/>
            <person name="LaButti K."/>
            <person name="Riley R."/>
            <person name="Lipzen A."/>
            <person name="Clum A."/>
            <person name="Drula E."/>
            <person name="Henrissat B."/>
            <person name="Kohler A."/>
            <person name="Grigoriev I.V."/>
            <person name="Martin F.M."/>
            <person name="Hacquard S."/>
        </authorList>
    </citation>
    <scope>NUCLEOTIDE SEQUENCE [LARGE SCALE GENOMIC DNA]</scope>
    <source>
        <strain evidence="1 2">MPI-CAGE-CH-0241</strain>
    </source>
</reference>
<dbReference type="EMBL" id="JAGPYM010000025">
    <property type="protein sequence ID" value="KAH6880766.1"/>
    <property type="molecule type" value="Genomic_DNA"/>
</dbReference>
<dbReference type="Proteomes" id="UP000777438">
    <property type="component" value="Unassembled WGS sequence"/>
</dbReference>
<dbReference type="Gene3D" id="3.40.220.10">
    <property type="entry name" value="Leucine Aminopeptidase, subunit E, domain 1"/>
    <property type="match status" value="1"/>
</dbReference>
<dbReference type="AlphaFoldDB" id="A0A9P9ANG4"/>
<keyword evidence="2" id="KW-1185">Reference proteome</keyword>
<proteinExistence type="predicted"/>
<dbReference type="InterPro" id="IPR043472">
    <property type="entry name" value="Macro_dom-like"/>
</dbReference>
<gene>
    <name evidence="1" type="ORF">B0T10DRAFT_495201</name>
</gene>
<dbReference type="SUPFAM" id="SSF52949">
    <property type="entry name" value="Macro domain-like"/>
    <property type="match status" value="1"/>
</dbReference>
<dbReference type="OrthoDB" id="6082470at2759"/>
<evidence type="ECO:0000313" key="1">
    <source>
        <dbReference type="EMBL" id="KAH6880766.1"/>
    </source>
</evidence>